<evidence type="ECO:0000313" key="10">
    <source>
        <dbReference type="EMBL" id="VFK75228.1"/>
    </source>
</evidence>
<dbReference type="PANTHER" id="PTHR36115">
    <property type="entry name" value="PROLINE-RICH ANTIGEN HOMOLOG-RELATED"/>
    <property type="match status" value="1"/>
</dbReference>
<dbReference type="EMBL" id="CAADGH010000018">
    <property type="protein sequence ID" value="VFK75228.1"/>
    <property type="molecule type" value="Genomic_DNA"/>
</dbReference>
<evidence type="ECO:0000256" key="6">
    <source>
        <dbReference type="SAM" id="Phobius"/>
    </source>
</evidence>
<evidence type="ECO:0000256" key="5">
    <source>
        <dbReference type="ARBA" id="ARBA00023136"/>
    </source>
</evidence>
<evidence type="ECO:0000259" key="7">
    <source>
        <dbReference type="Pfam" id="PF06271"/>
    </source>
</evidence>
<organism evidence="9">
    <name type="scientific">Candidatus Kentrum sp. MB</name>
    <dbReference type="NCBI Taxonomy" id="2138164"/>
    <lineage>
        <taxon>Bacteria</taxon>
        <taxon>Pseudomonadati</taxon>
        <taxon>Pseudomonadota</taxon>
        <taxon>Gammaproteobacteria</taxon>
        <taxon>Candidatus Kentrum</taxon>
    </lineage>
</organism>
<protein>
    <submittedName>
        <fullName evidence="9">Uncharacterized membrane protein YckC, RDD family</fullName>
    </submittedName>
</protein>
<name>A0A450XN78_9GAMM</name>
<evidence type="ECO:0000256" key="1">
    <source>
        <dbReference type="ARBA" id="ARBA00004651"/>
    </source>
</evidence>
<keyword evidence="2" id="KW-1003">Cell membrane</keyword>
<reference evidence="9" key="1">
    <citation type="submission" date="2019-02" db="EMBL/GenBank/DDBJ databases">
        <authorList>
            <person name="Gruber-Vodicka R. H."/>
            <person name="Seah K. B. B."/>
        </authorList>
    </citation>
    <scope>NUCLEOTIDE SEQUENCE</scope>
    <source>
        <strain evidence="8">BECK_BZ197</strain>
        <strain evidence="10">BECK_BZ198</strain>
        <strain evidence="9">BECK_BZ199</strain>
    </source>
</reference>
<keyword evidence="3 6" id="KW-0812">Transmembrane</keyword>
<dbReference type="EMBL" id="CAADFO010000019">
    <property type="protein sequence ID" value="VFK26267.1"/>
    <property type="molecule type" value="Genomic_DNA"/>
</dbReference>
<dbReference type="EMBL" id="CAADFQ010000018">
    <property type="protein sequence ID" value="VFK30775.1"/>
    <property type="molecule type" value="Genomic_DNA"/>
</dbReference>
<evidence type="ECO:0000313" key="9">
    <source>
        <dbReference type="EMBL" id="VFK30775.1"/>
    </source>
</evidence>
<comment type="subcellular location">
    <subcellularLocation>
        <location evidence="1">Cell membrane</location>
        <topology evidence="1">Multi-pass membrane protein</topology>
    </subcellularLocation>
</comment>
<dbReference type="InterPro" id="IPR051791">
    <property type="entry name" value="Pra-immunoreactive"/>
</dbReference>
<feature type="transmembrane region" description="Helical" evidence="6">
    <location>
        <begin position="114"/>
        <end position="137"/>
    </location>
</feature>
<evidence type="ECO:0000256" key="4">
    <source>
        <dbReference type="ARBA" id="ARBA00022989"/>
    </source>
</evidence>
<feature type="transmembrane region" description="Helical" evidence="6">
    <location>
        <begin position="32"/>
        <end position="55"/>
    </location>
</feature>
<proteinExistence type="predicted"/>
<dbReference type="PANTHER" id="PTHR36115:SF10">
    <property type="entry name" value="RDD DOMAIN-CONTAINING PROTEIN"/>
    <property type="match status" value="1"/>
</dbReference>
<feature type="domain" description="RDD" evidence="7">
    <location>
        <begin position="24"/>
        <end position="150"/>
    </location>
</feature>
<dbReference type="InterPro" id="IPR010432">
    <property type="entry name" value="RDD"/>
</dbReference>
<keyword evidence="4 6" id="KW-1133">Transmembrane helix</keyword>
<keyword evidence="5 6" id="KW-0472">Membrane</keyword>
<accession>A0A450XN78</accession>
<dbReference type="Pfam" id="PF06271">
    <property type="entry name" value="RDD"/>
    <property type="match status" value="1"/>
</dbReference>
<feature type="transmembrane region" description="Helical" evidence="6">
    <location>
        <begin position="67"/>
        <end position="84"/>
    </location>
</feature>
<evidence type="ECO:0000256" key="3">
    <source>
        <dbReference type="ARBA" id="ARBA00022692"/>
    </source>
</evidence>
<evidence type="ECO:0000313" key="8">
    <source>
        <dbReference type="EMBL" id="VFK26267.1"/>
    </source>
</evidence>
<gene>
    <name evidence="8" type="ORF">BECKMB1821G_GA0114241_101944</name>
    <name evidence="10" type="ORF">BECKMB1821H_GA0114242_10187</name>
    <name evidence="9" type="ORF">BECKMB1821I_GA0114274_10187</name>
</gene>
<dbReference type="AlphaFoldDB" id="A0A450XN78"/>
<dbReference type="GO" id="GO:0005886">
    <property type="term" value="C:plasma membrane"/>
    <property type="evidence" value="ECO:0007669"/>
    <property type="project" value="UniProtKB-SubCell"/>
</dbReference>
<sequence length="164" mass="19056">MVNDNLATKKTPKRLPFSGEYRPAGFLRRIGALVYDGFLMSALLFFAHIPLQLLFGTTVISSENPWHFVYQLYLLGVCFWYFGWCWTRGQTLGMRAWRIYLQGENGVYATWWQAWIRFLSAMVSLAAFGLGFLWALVDREHKSWHDRLSGTILIFSPPRPKSQP</sequence>
<evidence type="ECO:0000256" key="2">
    <source>
        <dbReference type="ARBA" id="ARBA00022475"/>
    </source>
</evidence>